<name>A0A3L7ZKL4_PARDI</name>
<proteinExistence type="predicted"/>
<reference evidence="1 2" key="1">
    <citation type="submission" date="2018-09" db="EMBL/GenBank/DDBJ databases">
        <title>Murine metabolic-syndrome-specific gut microbial biobank.</title>
        <authorList>
            <person name="Liu C."/>
        </authorList>
    </citation>
    <scope>NUCLEOTIDE SEQUENCE [LARGE SCALE GENOMIC DNA]</scope>
    <source>
        <strain evidence="1 2">8-P5</strain>
    </source>
</reference>
<evidence type="ECO:0000313" key="2">
    <source>
        <dbReference type="Proteomes" id="UP000278164"/>
    </source>
</evidence>
<dbReference type="AlphaFoldDB" id="A0A3L7ZKL4"/>
<comment type="caution">
    <text evidence="1">The sequence shown here is derived from an EMBL/GenBank/DDBJ whole genome shotgun (WGS) entry which is preliminary data.</text>
</comment>
<gene>
    <name evidence="1" type="ORF">D7V78_16460</name>
</gene>
<evidence type="ECO:0000313" key="1">
    <source>
        <dbReference type="EMBL" id="RLT72316.1"/>
    </source>
</evidence>
<dbReference type="EMBL" id="RAYI01000046">
    <property type="protein sequence ID" value="RLT72316.1"/>
    <property type="molecule type" value="Genomic_DNA"/>
</dbReference>
<sequence>MKTVISLFFLLLPLMQGCGFVYEQHLTGNYYLIAVDTKDDMDVCYHRQKDDNAPYTGITGANVYAVGYDDEFILVKAYRALRDSMGVSLQRYDKNTTEYYIIPVNNTQEAWEAQENKFGAFSKKDFEAKRKELGVPDDITFKRL</sequence>
<organism evidence="1 2">
    <name type="scientific">Parabacteroides distasonis</name>
    <dbReference type="NCBI Taxonomy" id="823"/>
    <lineage>
        <taxon>Bacteria</taxon>
        <taxon>Pseudomonadati</taxon>
        <taxon>Bacteroidota</taxon>
        <taxon>Bacteroidia</taxon>
        <taxon>Bacteroidales</taxon>
        <taxon>Tannerellaceae</taxon>
        <taxon>Parabacteroides</taxon>
    </lineage>
</organism>
<dbReference type="RefSeq" id="WP_120470852.1">
    <property type="nucleotide sequence ID" value="NZ_QXXG01000050.1"/>
</dbReference>
<protein>
    <submittedName>
        <fullName evidence="1">DUF3997 domain-containing protein</fullName>
    </submittedName>
</protein>
<dbReference type="Proteomes" id="UP000278164">
    <property type="component" value="Unassembled WGS sequence"/>
</dbReference>
<dbReference type="OrthoDB" id="1077692at2"/>
<dbReference type="GeneID" id="82158781"/>
<accession>A0A3L7ZKL4</accession>
<dbReference type="PROSITE" id="PS51257">
    <property type="entry name" value="PROKAR_LIPOPROTEIN"/>
    <property type="match status" value="1"/>
</dbReference>